<feature type="compositionally biased region" description="Low complexity" evidence="1">
    <location>
        <begin position="694"/>
        <end position="711"/>
    </location>
</feature>
<evidence type="ECO:0000256" key="1">
    <source>
        <dbReference type="SAM" id="MobiDB-lite"/>
    </source>
</evidence>
<name>A0A1M5C2P3_9ACTN</name>
<feature type="compositionally biased region" description="Polar residues" evidence="1">
    <location>
        <begin position="414"/>
        <end position="433"/>
    </location>
</feature>
<organism evidence="2 3">
    <name type="scientific">Jatrophihabitans endophyticus</name>
    <dbReference type="NCBI Taxonomy" id="1206085"/>
    <lineage>
        <taxon>Bacteria</taxon>
        <taxon>Bacillati</taxon>
        <taxon>Actinomycetota</taxon>
        <taxon>Actinomycetes</taxon>
        <taxon>Jatrophihabitantales</taxon>
        <taxon>Jatrophihabitantaceae</taxon>
        <taxon>Jatrophihabitans</taxon>
    </lineage>
</organism>
<feature type="compositionally biased region" description="Polar residues" evidence="1">
    <location>
        <begin position="677"/>
        <end position="693"/>
    </location>
</feature>
<dbReference type="Proteomes" id="UP000186132">
    <property type="component" value="Unassembled WGS sequence"/>
</dbReference>
<dbReference type="Pfam" id="PF13385">
    <property type="entry name" value="Laminin_G_3"/>
    <property type="match status" value="1"/>
</dbReference>
<dbReference type="SUPFAM" id="SSF49899">
    <property type="entry name" value="Concanavalin A-like lectins/glucanases"/>
    <property type="match status" value="1"/>
</dbReference>
<evidence type="ECO:0000313" key="2">
    <source>
        <dbReference type="EMBL" id="SHF48935.1"/>
    </source>
</evidence>
<dbReference type="SUPFAM" id="SSF51445">
    <property type="entry name" value="(Trans)glycosidases"/>
    <property type="match status" value="1"/>
</dbReference>
<reference evidence="2 3" key="1">
    <citation type="submission" date="2016-11" db="EMBL/GenBank/DDBJ databases">
        <authorList>
            <person name="Jaros S."/>
            <person name="Januszkiewicz K."/>
            <person name="Wedrychowicz H."/>
        </authorList>
    </citation>
    <scope>NUCLEOTIDE SEQUENCE [LARGE SCALE GENOMIC DNA]</scope>
    <source>
        <strain evidence="2 3">DSM 45627</strain>
    </source>
</reference>
<dbReference type="STRING" id="1206085.SAMN05443575_0079"/>
<protein>
    <submittedName>
        <fullName evidence="2">Concanavalin A-like lectin/glucanases superfamily protein</fullName>
    </submittedName>
</protein>
<feature type="region of interest" description="Disordered" evidence="1">
    <location>
        <begin position="414"/>
        <end position="436"/>
    </location>
</feature>
<dbReference type="Gene3D" id="2.60.120.200">
    <property type="match status" value="1"/>
</dbReference>
<proteinExistence type="predicted"/>
<keyword evidence="3" id="KW-1185">Reference proteome</keyword>
<dbReference type="Gene3D" id="3.20.20.80">
    <property type="entry name" value="Glycosidases"/>
    <property type="match status" value="1"/>
</dbReference>
<keyword evidence="2" id="KW-0430">Lectin</keyword>
<gene>
    <name evidence="2" type="ORF">SAMN05443575_0079</name>
</gene>
<dbReference type="EMBL" id="FQVU01000001">
    <property type="protein sequence ID" value="SHF48935.1"/>
    <property type="molecule type" value="Genomic_DNA"/>
</dbReference>
<dbReference type="InterPro" id="IPR017853">
    <property type="entry name" value="GH"/>
</dbReference>
<sequence>MIQRRRTAPVAPSARRRRLVGAGVALTVVAGLLAGGVAGAVPAAAGTVSIPAAAERRVVTANDLIESVGVNVHTYYNDTAYADTDRVRSLLQGLGVRHVRDGLVADRPDEVAALRQLGAAGIRSSLIVGGTKDASTQSVDPAQLSALTQVAPYVDAVEPTNEYDCSGDSAWAAHQRAYAEALVQQLQSSDELRRLGVFAPAFCRPGSIAQFGSVQGLASVTNVHTYSGGAAPELALESRLPAAAKAQDPSLPLVVTEAGYTDATAMSPTQFAATDATAADYTVRTLLDAARLGVARTYLYELLDEKPQAANTDPEQHYGLVRYDGTVKPAYTAVRNLLADVALGSPASVAAGAARASDVTSVRGGGSLLRTLSITDPAGGGETLALWLATPVEDAATHDRVADTSRAVRVQVSGTHTATVRQPSRGNAETSVGTGTGFTVPVDGGVTLLHLAPTTATTTATAAAAATTSCTAAPGYATLAGQLGAVASSDLARGTGWSGSPVAATDVPDGVTGGAEVTAAGQQRRVGVPGSPTSWTIALWERTDASAADFSTFVRAVGASGAPAGGFVRTYDTTGDAASHVQLSGYGLPAAGASYGTETFGQALAGTWHLVTLSVGGGKATLAVDGVAQGTVASGAAALTGVEVGALSSGFRGAVAGLTVFPKALGADDIGRLATTSPGSCEATSAAKPTSGSTAATPKPTTKPATKPVAKQGVATALGISGTGPVGR</sequence>
<accession>A0A1M5C2P3</accession>
<evidence type="ECO:0000313" key="3">
    <source>
        <dbReference type="Proteomes" id="UP000186132"/>
    </source>
</evidence>
<dbReference type="AlphaFoldDB" id="A0A1M5C2P3"/>
<feature type="region of interest" description="Disordered" evidence="1">
    <location>
        <begin position="677"/>
        <end position="728"/>
    </location>
</feature>
<dbReference type="InterPro" id="IPR013320">
    <property type="entry name" value="ConA-like_dom_sf"/>
</dbReference>
<dbReference type="GO" id="GO:0030246">
    <property type="term" value="F:carbohydrate binding"/>
    <property type="evidence" value="ECO:0007669"/>
    <property type="project" value="UniProtKB-KW"/>
</dbReference>